<gene>
    <name evidence="6" type="ORF">KSMBR1_0221</name>
</gene>
<feature type="domain" description="DUF1232" evidence="5">
    <location>
        <begin position="55"/>
        <end position="90"/>
    </location>
</feature>
<dbReference type="InterPro" id="IPR010652">
    <property type="entry name" value="DUF1232"/>
</dbReference>
<dbReference type="Pfam" id="PF06803">
    <property type="entry name" value="DUF1232"/>
    <property type="match status" value="1"/>
</dbReference>
<evidence type="ECO:0000259" key="5">
    <source>
        <dbReference type="Pfam" id="PF06803"/>
    </source>
</evidence>
<keyword evidence="4" id="KW-0472">Membrane</keyword>
<evidence type="ECO:0000256" key="3">
    <source>
        <dbReference type="ARBA" id="ARBA00022989"/>
    </source>
</evidence>
<evidence type="ECO:0000256" key="2">
    <source>
        <dbReference type="ARBA" id="ARBA00022692"/>
    </source>
</evidence>
<dbReference type="Proteomes" id="UP000221734">
    <property type="component" value="Chromosome Kuenenia_stuttgartiensis_MBR1"/>
</dbReference>
<dbReference type="EMBL" id="LT934425">
    <property type="protein sequence ID" value="SOH02738.1"/>
    <property type="molecule type" value="Genomic_DNA"/>
</dbReference>
<dbReference type="AlphaFoldDB" id="A0A2C9CAW5"/>
<evidence type="ECO:0000256" key="1">
    <source>
        <dbReference type="ARBA" id="ARBA00004127"/>
    </source>
</evidence>
<dbReference type="PIRSF" id="PIRSF031804">
    <property type="entry name" value="UCP031804"/>
    <property type="match status" value="1"/>
</dbReference>
<reference evidence="7" key="1">
    <citation type="submission" date="2017-10" db="EMBL/GenBank/DDBJ databases">
        <authorList>
            <person name="Frank J."/>
        </authorList>
    </citation>
    <scope>NUCLEOTIDE SEQUENCE [LARGE SCALE GENOMIC DNA]</scope>
</reference>
<protein>
    <recommendedName>
        <fullName evidence="5">DUF1232 domain-containing protein</fullName>
    </recommendedName>
</protein>
<keyword evidence="7" id="KW-1185">Reference proteome</keyword>
<evidence type="ECO:0000313" key="7">
    <source>
        <dbReference type="Proteomes" id="UP000221734"/>
    </source>
</evidence>
<organism evidence="6 7">
    <name type="scientific">Kuenenia stuttgartiensis</name>
    <dbReference type="NCBI Taxonomy" id="174633"/>
    <lineage>
        <taxon>Bacteria</taxon>
        <taxon>Pseudomonadati</taxon>
        <taxon>Planctomycetota</taxon>
        <taxon>Candidatus Brocadiia</taxon>
        <taxon>Candidatus Brocadiales</taxon>
        <taxon>Candidatus Brocadiaceae</taxon>
        <taxon>Candidatus Kuenenia</taxon>
    </lineage>
</organism>
<evidence type="ECO:0000256" key="4">
    <source>
        <dbReference type="ARBA" id="ARBA00023136"/>
    </source>
</evidence>
<keyword evidence="2" id="KW-0812">Transmembrane</keyword>
<dbReference type="GO" id="GO:0012505">
    <property type="term" value="C:endomembrane system"/>
    <property type="evidence" value="ECO:0007669"/>
    <property type="project" value="UniProtKB-SubCell"/>
</dbReference>
<comment type="subcellular location">
    <subcellularLocation>
        <location evidence="1">Endomembrane system</location>
        <topology evidence="1">Multi-pass membrane protein</topology>
    </subcellularLocation>
</comment>
<name>A0A2C9CAW5_KUEST</name>
<keyword evidence="3" id="KW-1133">Transmembrane helix</keyword>
<dbReference type="RefSeq" id="WP_099323667.1">
    <property type="nucleotide sequence ID" value="NZ_LT934425.1"/>
</dbReference>
<sequence>MSKDGELQVAIPDGYSDESFWEKVKKFAKVAGKEVIEKSLWLYYAAQRPETPLWAKTVIYGALAYFICPVDAIPDVIPVVGFADDLGALAAALATVAVYINDEVKTKTSVKLKNWFGVEASAEKI</sequence>
<dbReference type="InterPro" id="IPR016983">
    <property type="entry name" value="UCP031804"/>
</dbReference>
<accession>A0A2C9CAW5</accession>
<evidence type="ECO:0000313" key="6">
    <source>
        <dbReference type="EMBL" id="SOH02738.1"/>
    </source>
</evidence>
<proteinExistence type="predicted"/>
<dbReference type="KEGG" id="kst:KSMBR1_0221"/>
<dbReference type="OrthoDB" id="9793277at2"/>